<gene>
    <name evidence="3" type="ORF">NAEGRDRAFT_4907</name>
</gene>
<evidence type="ECO:0000256" key="1">
    <source>
        <dbReference type="ARBA" id="ARBA00022737"/>
    </source>
</evidence>
<dbReference type="eggNOG" id="KOG0027">
    <property type="taxonomic scope" value="Eukaryota"/>
</dbReference>
<dbReference type="GO" id="GO:0005509">
    <property type="term" value="F:calcium ion binding"/>
    <property type="evidence" value="ECO:0007669"/>
    <property type="project" value="InterPro"/>
</dbReference>
<dbReference type="InterPro" id="IPR002048">
    <property type="entry name" value="EF_hand_dom"/>
</dbReference>
<dbReference type="Proteomes" id="UP000006671">
    <property type="component" value="Unassembled WGS sequence"/>
</dbReference>
<dbReference type="Gene3D" id="1.10.238.10">
    <property type="entry name" value="EF-hand"/>
    <property type="match status" value="2"/>
</dbReference>
<dbReference type="InterPro" id="IPR050403">
    <property type="entry name" value="Myosin_RLC"/>
</dbReference>
<dbReference type="InParanoid" id="D2VIE2"/>
<dbReference type="EMBL" id="GG738874">
    <property type="protein sequence ID" value="EFC43250.1"/>
    <property type="molecule type" value="Genomic_DNA"/>
</dbReference>
<proteinExistence type="predicted"/>
<dbReference type="VEuPathDB" id="AmoebaDB:NAEGRDRAFT_4907"/>
<dbReference type="InterPro" id="IPR011992">
    <property type="entry name" value="EF-hand-dom_pair"/>
</dbReference>
<dbReference type="AlphaFoldDB" id="D2VIE2"/>
<feature type="domain" description="EF-hand" evidence="2">
    <location>
        <begin position="74"/>
        <end position="101"/>
    </location>
</feature>
<sequence length="101" mass="12360">LTNRMKRDIEEIFELYDTDRKGYLTKIEYKLAYISLMGHKPSKFERKELFSSSRPVVRRQFFMELMNKKLMRSDQQDRIREIFNTIDSERKGFITLKDLTR</sequence>
<evidence type="ECO:0000313" key="3">
    <source>
        <dbReference type="EMBL" id="EFC43250.1"/>
    </source>
</evidence>
<dbReference type="OrthoDB" id="26525at2759"/>
<accession>D2VIE2</accession>
<feature type="non-terminal residue" evidence="3">
    <location>
        <position position="101"/>
    </location>
</feature>
<protein>
    <submittedName>
        <fullName evidence="3">Predicted protein</fullName>
    </submittedName>
</protein>
<organism evidence="4">
    <name type="scientific">Naegleria gruberi</name>
    <name type="common">Amoeba</name>
    <dbReference type="NCBI Taxonomy" id="5762"/>
    <lineage>
        <taxon>Eukaryota</taxon>
        <taxon>Discoba</taxon>
        <taxon>Heterolobosea</taxon>
        <taxon>Tetramitia</taxon>
        <taxon>Eutetramitia</taxon>
        <taxon>Vahlkampfiidae</taxon>
        <taxon>Naegleria</taxon>
    </lineage>
</organism>
<dbReference type="PROSITE" id="PS50222">
    <property type="entry name" value="EF_HAND_2"/>
    <property type="match status" value="2"/>
</dbReference>
<keyword evidence="4" id="KW-1185">Reference proteome</keyword>
<dbReference type="OMA" id="MMRIDEQ"/>
<dbReference type="GeneID" id="8852133"/>
<reference evidence="3 4" key="1">
    <citation type="journal article" date="2010" name="Cell">
        <title>The genome of Naegleria gruberi illuminates early eukaryotic versatility.</title>
        <authorList>
            <person name="Fritz-Laylin L.K."/>
            <person name="Prochnik S.E."/>
            <person name="Ginger M.L."/>
            <person name="Dacks J.B."/>
            <person name="Carpenter M.L."/>
            <person name="Field M.C."/>
            <person name="Kuo A."/>
            <person name="Paredez A."/>
            <person name="Chapman J."/>
            <person name="Pham J."/>
            <person name="Shu S."/>
            <person name="Neupane R."/>
            <person name="Cipriano M."/>
            <person name="Mancuso J."/>
            <person name="Tu H."/>
            <person name="Salamov A."/>
            <person name="Lindquist E."/>
            <person name="Shapiro H."/>
            <person name="Lucas S."/>
            <person name="Grigoriev I.V."/>
            <person name="Cande W.Z."/>
            <person name="Fulton C."/>
            <person name="Rokhsar D.S."/>
            <person name="Dawson S.C."/>
        </authorList>
    </citation>
    <scope>NUCLEOTIDE SEQUENCE [LARGE SCALE GENOMIC DNA]</scope>
    <source>
        <strain evidence="3 4">NEG-M</strain>
    </source>
</reference>
<name>D2VIE2_NAEGR</name>
<feature type="non-terminal residue" evidence="3">
    <location>
        <position position="1"/>
    </location>
</feature>
<dbReference type="RefSeq" id="XP_002675994.1">
    <property type="nucleotide sequence ID" value="XM_002675948.1"/>
</dbReference>
<feature type="domain" description="EF-hand" evidence="2">
    <location>
        <begin position="4"/>
        <end position="39"/>
    </location>
</feature>
<dbReference type="SUPFAM" id="SSF47473">
    <property type="entry name" value="EF-hand"/>
    <property type="match status" value="1"/>
</dbReference>
<dbReference type="PANTHER" id="PTHR23049">
    <property type="entry name" value="MYOSIN REGULATORY LIGHT CHAIN 2"/>
    <property type="match status" value="1"/>
</dbReference>
<dbReference type="KEGG" id="ngr:NAEGRDRAFT_4907"/>
<keyword evidence="1" id="KW-0677">Repeat</keyword>
<dbReference type="STRING" id="5762.D2VIE2"/>
<evidence type="ECO:0000259" key="2">
    <source>
        <dbReference type="PROSITE" id="PS50222"/>
    </source>
</evidence>
<evidence type="ECO:0000313" key="4">
    <source>
        <dbReference type="Proteomes" id="UP000006671"/>
    </source>
</evidence>